<reference evidence="2 3" key="1">
    <citation type="journal article" date="2022" name="Nat. Plants">
        <title>Genomes of leafy and leafless Platanthera orchids illuminate the evolution of mycoheterotrophy.</title>
        <authorList>
            <person name="Li M.H."/>
            <person name="Liu K.W."/>
            <person name="Li Z."/>
            <person name="Lu H.C."/>
            <person name="Ye Q.L."/>
            <person name="Zhang D."/>
            <person name="Wang J.Y."/>
            <person name="Li Y.F."/>
            <person name="Zhong Z.M."/>
            <person name="Liu X."/>
            <person name="Yu X."/>
            <person name="Liu D.K."/>
            <person name="Tu X.D."/>
            <person name="Liu B."/>
            <person name="Hao Y."/>
            <person name="Liao X.Y."/>
            <person name="Jiang Y.T."/>
            <person name="Sun W.H."/>
            <person name="Chen J."/>
            <person name="Chen Y.Q."/>
            <person name="Ai Y."/>
            <person name="Zhai J.W."/>
            <person name="Wu S.S."/>
            <person name="Zhou Z."/>
            <person name="Hsiao Y.Y."/>
            <person name="Wu W.L."/>
            <person name="Chen Y.Y."/>
            <person name="Lin Y.F."/>
            <person name="Hsu J.L."/>
            <person name="Li C.Y."/>
            <person name="Wang Z.W."/>
            <person name="Zhao X."/>
            <person name="Zhong W.Y."/>
            <person name="Ma X.K."/>
            <person name="Ma L."/>
            <person name="Huang J."/>
            <person name="Chen G.Z."/>
            <person name="Huang M.Z."/>
            <person name="Huang L."/>
            <person name="Peng D.H."/>
            <person name="Luo Y.B."/>
            <person name="Zou S.Q."/>
            <person name="Chen S.P."/>
            <person name="Lan S."/>
            <person name="Tsai W.C."/>
            <person name="Van de Peer Y."/>
            <person name="Liu Z.J."/>
        </authorList>
    </citation>
    <scope>NUCLEOTIDE SEQUENCE [LARGE SCALE GENOMIC DNA]</scope>
    <source>
        <strain evidence="2">Lor288</strain>
    </source>
</reference>
<feature type="region of interest" description="Disordered" evidence="1">
    <location>
        <begin position="1"/>
        <end position="47"/>
    </location>
</feature>
<accession>A0ABR2LTV6</accession>
<dbReference type="Proteomes" id="UP001412067">
    <property type="component" value="Unassembled WGS sequence"/>
</dbReference>
<keyword evidence="3" id="KW-1185">Reference proteome</keyword>
<organism evidence="2 3">
    <name type="scientific">Platanthera guangdongensis</name>
    <dbReference type="NCBI Taxonomy" id="2320717"/>
    <lineage>
        <taxon>Eukaryota</taxon>
        <taxon>Viridiplantae</taxon>
        <taxon>Streptophyta</taxon>
        <taxon>Embryophyta</taxon>
        <taxon>Tracheophyta</taxon>
        <taxon>Spermatophyta</taxon>
        <taxon>Magnoliopsida</taxon>
        <taxon>Liliopsida</taxon>
        <taxon>Asparagales</taxon>
        <taxon>Orchidaceae</taxon>
        <taxon>Orchidoideae</taxon>
        <taxon>Orchideae</taxon>
        <taxon>Orchidinae</taxon>
        <taxon>Platanthera</taxon>
    </lineage>
</organism>
<dbReference type="EMBL" id="JBBWWR010000015">
    <property type="protein sequence ID" value="KAK8949899.1"/>
    <property type="molecule type" value="Genomic_DNA"/>
</dbReference>
<dbReference type="PANTHER" id="PTHR33132">
    <property type="entry name" value="OSJNBB0118P14.9 PROTEIN"/>
    <property type="match status" value="1"/>
</dbReference>
<evidence type="ECO:0000313" key="3">
    <source>
        <dbReference type="Proteomes" id="UP001412067"/>
    </source>
</evidence>
<protein>
    <submittedName>
        <fullName evidence="2">Uncharacterized protein</fullName>
    </submittedName>
</protein>
<dbReference type="PANTHER" id="PTHR33132:SF135">
    <property type="entry name" value="OS02G0799700 PROTEIN"/>
    <property type="match status" value="1"/>
</dbReference>
<feature type="region of interest" description="Disordered" evidence="1">
    <location>
        <begin position="83"/>
        <end position="102"/>
    </location>
</feature>
<proteinExistence type="predicted"/>
<gene>
    <name evidence="2" type="ORF">KSP40_PGU018780</name>
</gene>
<evidence type="ECO:0000313" key="2">
    <source>
        <dbReference type="EMBL" id="KAK8949899.1"/>
    </source>
</evidence>
<feature type="compositionally biased region" description="Basic and acidic residues" evidence="1">
    <location>
        <begin position="93"/>
        <end position="102"/>
    </location>
</feature>
<sequence>MAIANFALPPKRFQKYQSMDVEKSNASPRKAGSRETGAAPDPPSSPLYLQKQLSQKTNCLCSPTTHAGSFRCRQHRGSVRRNSNSFNMLSELAGKEASDNTN</sequence>
<evidence type="ECO:0000256" key="1">
    <source>
        <dbReference type="SAM" id="MobiDB-lite"/>
    </source>
</evidence>
<comment type="caution">
    <text evidence="2">The sequence shown here is derived from an EMBL/GenBank/DDBJ whole genome shotgun (WGS) entry which is preliminary data.</text>
</comment>
<name>A0ABR2LTV6_9ASPA</name>